<keyword evidence="1" id="KW-0547">Nucleotide-binding</keyword>
<dbReference type="GO" id="GO:0048312">
    <property type="term" value="P:intracellular distribution of mitochondria"/>
    <property type="evidence" value="ECO:0007669"/>
    <property type="project" value="TreeGrafter"/>
</dbReference>
<dbReference type="GO" id="GO:0005739">
    <property type="term" value="C:mitochondrion"/>
    <property type="evidence" value="ECO:0007669"/>
    <property type="project" value="TreeGrafter"/>
</dbReference>
<dbReference type="InterPro" id="IPR030381">
    <property type="entry name" value="G_DYNAMIN_dom"/>
</dbReference>
<reference evidence="8" key="2">
    <citation type="submission" date="2015-01" db="EMBL/GenBank/DDBJ databases">
        <title>Evolutionary Origins and Diversification of the Mycorrhizal Mutualists.</title>
        <authorList>
            <consortium name="DOE Joint Genome Institute"/>
            <consortium name="Mycorrhizal Genomics Consortium"/>
            <person name="Kohler A."/>
            <person name="Kuo A."/>
            <person name="Nagy L.G."/>
            <person name="Floudas D."/>
            <person name="Copeland A."/>
            <person name="Barry K.W."/>
            <person name="Cichocki N."/>
            <person name="Veneault-Fourrey C."/>
            <person name="LaButti K."/>
            <person name="Lindquist E.A."/>
            <person name="Lipzen A."/>
            <person name="Lundell T."/>
            <person name="Morin E."/>
            <person name="Murat C."/>
            <person name="Riley R."/>
            <person name="Ohm R."/>
            <person name="Sun H."/>
            <person name="Tunlid A."/>
            <person name="Henrissat B."/>
            <person name="Grigoriev I.V."/>
            <person name="Hibbett D.S."/>
            <person name="Martin F."/>
        </authorList>
    </citation>
    <scope>NUCLEOTIDE SEQUENCE [LARGE SCALE GENOMIC DNA]</scope>
    <source>
        <strain evidence="7 8">F 1598</strain>
    </source>
</reference>
<feature type="region of interest" description="Disordered" evidence="3">
    <location>
        <begin position="14"/>
        <end position="41"/>
    </location>
</feature>
<dbReference type="PROSITE" id="PS51388">
    <property type="entry name" value="GED"/>
    <property type="match status" value="1"/>
</dbReference>
<evidence type="ECO:0000313" key="6">
    <source>
        <dbReference type="EMBL" id="KIM72279.1"/>
    </source>
</evidence>
<dbReference type="OrthoDB" id="5061070at2759"/>
<dbReference type="Pfam" id="PF00350">
    <property type="entry name" value="Dynamin_N"/>
    <property type="match status" value="1"/>
</dbReference>
<proteinExistence type="predicted"/>
<dbReference type="HOGENOM" id="CLU_008964_4_1_1"/>
<reference evidence="6" key="3">
    <citation type="submission" date="2015-02" db="EMBL/GenBank/DDBJ databases">
        <title>Evolutionary Origins and Diversification of the Mycorrhizal Mutualists.</title>
        <authorList>
            <consortium name="DOE Joint Genome Institute"/>
            <consortium name="Mycorrhizal Genomics Consortium"/>
            <person name="Kohler A."/>
            <person name="Kuo A."/>
            <person name="Nagy L.G."/>
            <person name="Floudas D."/>
            <person name="Copeland A."/>
            <person name="Barry K.W."/>
            <person name="Cichocki N."/>
            <person name="Veneault-Fourrey C."/>
            <person name="LaButti K."/>
            <person name="Lindquist E.A."/>
            <person name="Lipzen A."/>
            <person name="Lundell T."/>
            <person name="Morin E."/>
            <person name="Murat C."/>
            <person name="Riley R."/>
            <person name="Ohm R."/>
            <person name="Sun H."/>
            <person name="Tunlid A."/>
            <person name="Henrissat B."/>
            <person name="Grigoriev I.V."/>
            <person name="Hibbett D.S."/>
            <person name="Martin F."/>
        </authorList>
    </citation>
    <scope>NUCLEOTIDE SEQUENCE</scope>
    <source>
        <strain evidence="6">F 1598</strain>
    </source>
</reference>
<dbReference type="Proteomes" id="UP000054166">
    <property type="component" value="Unassembled WGS sequence"/>
</dbReference>
<feature type="compositionally biased region" description="Polar residues" evidence="3">
    <location>
        <begin position="16"/>
        <end position="39"/>
    </location>
</feature>
<dbReference type="InterPro" id="IPR045063">
    <property type="entry name" value="Dynamin_N"/>
</dbReference>
<keyword evidence="2" id="KW-0342">GTP-binding</keyword>
<dbReference type="InterPro" id="IPR027417">
    <property type="entry name" value="P-loop_NTPase"/>
</dbReference>
<dbReference type="GO" id="GO:0000266">
    <property type="term" value="P:mitochondrial fission"/>
    <property type="evidence" value="ECO:0007669"/>
    <property type="project" value="TreeGrafter"/>
</dbReference>
<dbReference type="Pfam" id="PF01031">
    <property type="entry name" value="Dynamin_M"/>
    <property type="match status" value="1"/>
</dbReference>
<dbReference type="InterPro" id="IPR003130">
    <property type="entry name" value="GED"/>
</dbReference>
<dbReference type="STRING" id="765440.A0A0C3EWA1"/>
<dbReference type="InterPro" id="IPR001401">
    <property type="entry name" value="Dynamin_GTPase"/>
</dbReference>
<dbReference type="SUPFAM" id="SSF52540">
    <property type="entry name" value="P-loop containing nucleoside triphosphate hydrolases"/>
    <property type="match status" value="1"/>
</dbReference>
<dbReference type="GO" id="GO:0008017">
    <property type="term" value="F:microtubule binding"/>
    <property type="evidence" value="ECO:0007669"/>
    <property type="project" value="TreeGrafter"/>
</dbReference>
<dbReference type="GO" id="GO:0005525">
    <property type="term" value="F:GTP binding"/>
    <property type="evidence" value="ECO:0007669"/>
    <property type="project" value="InterPro"/>
</dbReference>
<gene>
    <name evidence="7" type="ORF">PILCRDRAFT_825315</name>
    <name evidence="6" type="ORF">PILCRDRAFT_829868</name>
</gene>
<evidence type="ECO:0000256" key="3">
    <source>
        <dbReference type="SAM" id="MobiDB-lite"/>
    </source>
</evidence>
<dbReference type="SMART" id="SM00053">
    <property type="entry name" value="DYNc"/>
    <property type="match status" value="1"/>
</dbReference>
<evidence type="ECO:0000259" key="5">
    <source>
        <dbReference type="PROSITE" id="PS51718"/>
    </source>
</evidence>
<dbReference type="PROSITE" id="PS51718">
    <property type="entry name" value="G_DYNAMIN_2"/>
    <property type="match status" value="1"/>
</dbReference>
<feature type="domain" description="Dynamin-type G" evidence="5">
    <location>
        <begin position="89"/>
        <end position="398"/>
    </location>
</feature>
<evidence type="ECO:0000313" key="8">
    <source>
        <dbReference type="Proteomes" id="UP000054166"/>
    </source>
</evidence>
<dbReference type="AlphaFoldDB" id="A0A0C3EWA1"/>
<dbReference type="Gene3D" id="1.20.120.1240">
    <property type="entry name" value="Dynamin, middle domain"/>
    <property type="match status" value="1"/>
</dbReference>
<accession>A0A0C3EWA1</accession>
<dbReference type="PRINTS" id="PR00195">
    <property type="entry name" value="DYNAMIN"/>
</dbReference>
<dbReference type="GO" id="GO:0005874">
    <property type="term" value="C:microtubule"/>
    <property type="evidence" value="ECO:0007669"/>
    <property type="project" value="TreeGrafter"/>
</dbReference>
<sequence length="749" mass="83575">MNFSGILRRTTFGREANSSTSNGFDTIPTGHSSFDTTPTDVMADTVSDTVSTNDADISSGDITSSEYARKGRELIKLANDLRAMGAGGLIDLPSIVVIGGQSAGKSSLVEAISGITVPRDSGTCTRCPMECTMSSSANAWECSISLRFEYDSRGRPLSSPRIHAFVPVLTNKNQFEISLRRAQAAILNPDIPHDAFLQKTAQELQDIQQSDSSLKFSKNIVRVDISDPEATDLSFADLPGLIHNETQDKIDLVRSLVEEYIAQPNTLILVTIPMSDDMENQQAVRLARDADFDGERTIGVLTKPDTLSTGATSARQRWKQVIEGRHHPLKHGYYCVRLPDDDERSRNVTGASLQRLASEFFTSTSPWKEVVDRHRLGIPGFVSDISKLLIKLIELALPKLKEDVGRLLIECNEGLGNLPAVITNDPYTEISGRISGFCSALRGAVYGRSQDKSLVHADRNNYDGFKENIILTHPKFVPSTHLGVKKGEPLDPLMNLHNVRDVIKSKITWELPHNIPFEAKEVLIIGCIDRWRQPALSCFLTIVATMSDFVDGLLATHFGRFRKLERHMRLVTRAELDKYQDSCSQALENTLERENFPVFLGNTEDFDSARKKWLAHYKQECQDYGRRAFPIGRSSNSERSDPGSEDENAVIDDFEDELVVMAEVHAYFEVAHKRISHSVPMTIEHSLNQPLANNMEQTLLKSLFADPSATESMKDLLSEEPSIAITREQLESKKVRLLEIRAKLNNFRV</sequence>
<dbReference type="Gene3D" id="3.40.50.300">
    <property type="entry name" value="P-loop containing nucleotide triphosphate hydrolases"/>
    <property type="match status" value="1"/>
</dbReference>
<dbReference type="EMBL" id="KN833145">
    <property type="protein sequence ID" value="KIM72279.1"/>
    <property type="molecule type" value="Genomic_DNA"/>
</dbReference>
<dbReference type="Pfam" id="PF02212">
    <property type="entry name" value="GED"/>
    <property type="match status" value="1"/>
</dbReference>
<protein>
    <recommendedName>
        <fullName evidence="9">GED domain-containing protein</fullName>
    </recommendedName>
</protein>
<dbReference type="CDD" id="cd08771">
    <property type="entry name" value="DLP_1"/>
    <property type="match status" value="1"/>
</dbReference>
<evidence type="ECO:0000256" key="1">
    <source>
        <dbReference type="ARBA" id="ARBA00022741"/>
    </source>
</evidence>
<organism evidence="6 8">
    <name type="scientific">Piloderma croceum (strain F 1598)</name>
    <dbReference type="NCBI Taxonomy" id="765440"/>
    <lineage>
        <taxon>Eukaryota</taxon>
        <taxon>Fungi</taxon>
        <taxon>Dikarya</taxon>
        <taxon>Basidiomycota</taxon>
        <taxon>Agaricomycotina</taxon>
        <taxon>Agaricomycetes</taxon>
        <taxon>Agaricomycetidae</taxon>
        <taxon>Atheliales</taxon>
        <taxon>Atheliaceae</taxon>
        <taxon>Piloderma</taxon>
    </lineage>
</organism>
<dbReference type="InterPro" id="IPR000375">
    <property type="entry name" value="Dynamin_stalk"/>
</dbReference>
<dbReference type="InterPro" id="IPR020850">
    <property type="entry name" value="GED_dom"/>
</dbReference>
<dbReference type="PANTHER" id="PTHR11566:SF21">
    <property type="entry name" value="DYNAMIN RELATED PROTEIN 1, ISOFORM A"/>
    <property type="match status" value="1"/>
</dbReference>
<feature type="domain" description="GED" evidence="4">
    <location>
        <begin position="657"/>
        <end position="749"/>
    </location>
</feature>
<keyword evidence="8" id="KW-1185">Reference proteome</keyword>
<dbReference type="GO" id="GO:0016020">
    <property type="term" value="C:membrane"/>
    <property type="evidence" value="ECO:0007669"/>
    <property type="project" value="TreeGrafter"/>
</dbReference>
<name>A0A0C3EWA1_PILCF</name>
<evidence type="ECO:0008006" key="9">
    <source>
        <dbReference type="Google" id="ProtNLM"/>
    </source>
</evidence>
<dbReference type="EMBL" id="KN833024">
    <property type="protein sequence ID" value="KIM77543.1"/>
    <property type="molecule type" value="Genomic_DNA"/>
</dbReference>
<dbReference type="InterPro" id="IPR022812">
    <property type="entry name" value="Dynamin"/>
</dbReference>
<reference evidence="6 8" key="1">
    <citation type="submission" date="2014-04" db="EMBL/GenBank/DDBJ databases">
        <authorList>
            <consortium name="DOE Joint Genome Institute"/>
            <person name="Kuo A."/>
            <person name="Tarkka M."/>
            <person name="Buscot F."/>
            <person name="Kohler A."/>
            <person name="Nagy L.G."/>
            <person name="Floudas D."/>
            <person name="Copeland A."/>
            <person name="Barry K.W."/>
            <person name="Cichocki N."/>
            <person name="Veneault-Fourrey C."/>
            <person name="LaButti K."/>
            <person name="Lindquist E.A."/>
            <person name="Lipzen A."/>
            <person name="Lundell T."/>
            <person name="Morin E."/>
            <person name="Murat C."/>
            <person name="Sun H."/>
            <person name="Tunlid A."/>
            <person name="Henrissat B."/>
            <person name="Grigoriev I.V."/>
            <person name="Hibbett D.S."/>
            <person name="Martin F."/>
            <person name="Nordberg H.P."/>
            <person name="Cantor M.N."/>
            <person name="Hua S.X."/>
        </authorList>
    </citation>
    <scope>NUCLEOTIDE SEQUENCE [LARGE SCALE GENOMIC DNA]</scope>
    <source>
        <strain evidence="6 8">F 1598</strain>
    </source>
</reference>
<evidence type="ECO:0000259" key="4">
    <source>
        <dbReference type="PROSITE" id="PS51388"/>
    </source>
</evidence>
<dbReference type="GO" id="GO:0003924">
    <property type="term" value="F:GTPase activity"/>
    <property type="evidence" value="ECO:0007669"/>
    <property type="project" value="InterPro"/>
</dbReference>
<dbReference type="GO" id="GO:0006897">
    <property type="term" value="P:endocytosis"/>
    <property type="evidence" value="ECO:0007669"/>
    <property type="project" value="TreeGrafter"/>
</dbReference>
<evidence type="ECO:0000256" key="2">
    <source>
        <dbReference type="ARBA" id="ARBA00023134"/>
    </source>
</evidence>
<dbReference type="GO" id="GO:0016559">
    <property type="term" value="P:peroxisome fission"/>
    <property type="evidence" value="ECO:0007669"/>
    <property type="project" value="TreeGrafter"/>
</dbReference>
<dbReference type="PANTHER" id="PTHR11566">
    <property type="entry name" value="DYNAMIN"/>
    <property type="match status" value="1"/>
</dbReference>
<evidence type="ECO:0000313" key="7">
    <source>
        <dbReference type="EMBL" id="KIM77543.1"/>
    </source>
</evidence>